<comment type="caution">
    <text evidence="1">The sequence shown here is derived from an EMBL/GenBank/DDBJ whole genome shotgun (WGS) entry which is preliminary data.</text>
</comment>
<name>A0A9D1T3P4_9FIRM</name>
<sequence>MSMEQSMYEFFCQFGVPALKEGSVSLGGLRPELPYLTYSDVSVLKTGGQQKITVNVYYRDDTDWRSPGEFEELAGIFIPMEGTYCYYDSGTVYIARGDSFLSHASPSGTRSDPSLRTVRMELLAEAVNQTETIVFGSGSSSVSFPAGTKIIPKYTLDGSRSKTLSGRIVVDYTGVRRELEVKTGWVRLDDAEDLVSLVASSPRMLVRCPMLFGLMGAKYYIVDPPKITQSRFCPFSQYQYVRLTISAIESEV</sequence>
<evidence type="ECO:0000313" key="1">
    <source>
        <dbReference type="EMBL" id="HIV10271.1"/>
    </source>
</evidence>
<organism evidence="1 2">
    <name type="scientific">Candidatus Faeciplasma avium</name>
    <dbReference type="NCBI Taxonomy" id="2840798"/>
    <lineage>
        <taxon>Bacteria</taxon>
        <taxon>Bacillati</taxon>
        <taxon>Bacillota</taxon>
        <taxon>Clostridia</taxon>
        <taxon>Eubacteriales</taxon>
        <taxon>Oscillospiraceae</taxon>
        <taxon>Oscillospiraceae incertae sedis</taxon>
        <taxon>Candidatus Faeciplasma</taxon>
    </lineage>
</organism>
<proteinExistence type="predicted"/>
<dbReference type="Proteomes" id="UP000823960">
    <property type="component" value="Unassembled WGS sequence"/>
</dbReference>
<dbReference type="AlphaFoldDB" id="A0A9D1T3P4"/>
<dbReference type="EMBL" id="DVOL01000012">
    <property type="protein sequence ID" value="HIV10271.1"/>
    <property type="molecule type" value="Genomic_DNA"/>
</dbReference>
<reference evidence="1" key="1">
    <citation type="submission" date="2020-10" db="EMBL/GenBank/DDBJ databases">
        <authorList>
            <person name="Gilroy R."/>
        </authorList>
    </citation>
    <scope>NUCLEOTIDE SEQUENCE</scope>
    <source>
        <strain evidence="1">1370</strain>
    </source>
</reference>
<evidence type="ECO:0000313" key="2">
    <source>
        <dbReference type="Proteomes" id="UP000823960"/>
    </source>
</evidence>
<accession>A0A9D1T3P4</accession>
<gene>
    <name evidence="1" type="ORF">IAD28_01045</name>
</gene>
<protein>
    <submittedName>
        <fullName evidence="1">Uncharacterized protein</fullName>
    </submittedName>
</protein>
<reference evidence="1" key="2">
    <citation type="journal article" date="2021" name="PeerJ">
        <title>Extensive microbial diversity within the chicken gut microbiome revealed by metagenomics and culture.</title>
        <authorList>
            <person name="Gilroy R."/>
            <person name="Ravi A."/>
            <person name="Getino M."/>
            <person name="Pursley I."/>
            <person name="Horton D.L."/>
            <person name="Alikhan N.F."/>
            <person name="Baker D."/>
            <person name="Gharbi K."/>
            <person name="Hall N."/>
            <person name="Watson M."/>
            <person name="Adriaenssens E.M."/>
            <person name="Foster-Nyarko E."/>
            <person name="Jarju S."/>
            <person name="Secka A."/>
            <person name="Antonio M."/>
            <person name="Oren A."/>
            <person name="Chaudhuri R.R."/>
            <person name="La Ragione R."/>
            <person name="Hildebrand F."/>
            <person name="Pallen M.J."/>
        </authorList>
    </citation>
    <scope>NUCLEOTIDE SEQUENCE</scope>
    <source>
        <strain evidence="1">1370</strain>
    </source>
</reference>